<dbReference type="InterPro" id="IPR053144">
    <property type="entry name" value="Acetyltransferase_Butenolide"/>
</dbReference>
<keyword evidence="3" id="KW-1185">Reference proteome</keyword>
<accession>A0A1T5AJ39</accession>
<dbReference type="SUPFAM" id="SSF55729">
    <property type="entry name" value="Acyl-CoA N-acyltransferases (Nat)"/>
    <property type="match status" value="1"/>
</dbReference>
<protein>
    <submittedName>
        <fullName evidence="2">Acetyltransferase (GNAT) family protein</fullName>
    </submittedName>
</protein>
<dbReference type="OrthoDB" id="9775804at2"/>
<dbReference type="PANTHER" id="PTHR43233">
    <property type="entry name" value="FAMILY N-ACETYLTRANSFERASE, PUTATIVE (AFU_ORTHOLOGUE AFUA_6G03350)-RELATED"/>
    <property type="match status" value="1"/>
</dbReference>
<dbReference type="GO" id="GO:0016747">
    <property type="term" value="F:acyltransferase activity, transferring groups other than amino-acyl groups"/>
    <property type="evidence" value="ECO:0007669"/>
    <property type="project" value="InterPro"/>
</dbReference>
<dbReference type="EMBL" id="FUYN01000002">
    <property type="protein sequence ID" value="SKB35021.1"/>
    <property type="molecule type" value="Genomic_DNA"/>
</dbReference>
<proteinExistence type="predicted"/>
<dbReference type="PANTHER" id="PTHR43233:SF1">
    <property type="entry name" value="FAMILY N-ACETYLTRANSFERASE, PUTATIVE (AFU_ORTHOLOGUE AFUA_6G03350)-RELATED"/>
    <property type="match status" value="1"/>
</dbReference>
<sequence>MEYEINELKLQDLDTLINKYIIYYNDEGGRWTYNIAKIRLEQNFLTPSFYGVGLYDKSELLGFAIGCFKQYDDLLIYYLEEILVFKEYQNKGLGTKLLQELESLVKKQGAEKISLSTTNEEKHQKFYSRLGFEKSDFLVPMLKII</sequence>
<dbReference type="InterPro" id="IPR000182">
    <property type="entry name" value="GNAT_dom"/>
</dbReference>
<dbReference type="AlphaFoldDB" id="A0A1T5AJ39"/>
<dbReference type="InterPro" id="IPR016181">
    <property type="entry name" value="Acyl_CoA_acyltransferase"/>
</dbReference>
<evidence type="ECO:0000259" key="1">
    <source>
        <dbReference type="PROSITE" id="PS51186"/>
    </source>
</evidence>
<evidence type="ECO:0000313" key="3">
    <source>
        <dbReference type="Proteomes" id="UP000243406"/>
    </source>
</evidence>
<feature type="domain" description="N-acetyltransferase" evidence="1">
    <location>
        <begin position="3"/>
        <end position="145"/>
    </location>
</feature>
<dbReference type="RefSeq" id="WP_079588904.1">
    <property type="nucleotide sequence ID" value="NZ_FUYN01000002.1"/>
</dbReference>
<dbReference type="Gene3D" id="3.40.630.30">
    <property type="match status" value="1"/>
</dbReference>
<dbReference type="Proteomes" id="UP000243406">
    <property type="component" value="Unassembled WGS sequence"/>
</dbReference>
<evidence type="ECO:0000313" key="2">
    <source>
        <dbReference type="EMBL" id="SKB35021.1"/>
    </source>
</evidence>
<keyword evidence="2" id="KW-0808">Transferase</keyword>
<reference evidence="3" key="1">
    <citation type="submission" date="2017-02" db="EMBL/GenBank/DDBJ databases">
        <authorList>
            <person name="Varghese N."/>
            <person name="Submissions S."/>
        </authorList>
    </citation>
    <scope>NUCLEOTIDE SEQUENCE [LARGE SCALE GENOMIC DNA]</scope>
    <source>
        <strain evidence="3">ATCC 35199</strain>
    </source>
</reference>
<organism evidence="2 3">
    <name type="scientific">Acetoanaerobium noterae</name>
    <dbReference type="NCBI Taxonomy" id="745369"/>
    <lineage>
        <taxon>Bacteria</taxon>
        <taxon>Bacillati</taxon>
        <taxon>Bacillota</taxon>
        <taxon>Clostridia</taxon>
        <taxon>Peptostreptococcales</taxon>
        <taxon>Filifactoraceae</taxon>
        <taxon>Acetoanaerobium</taxon>
    </lineage>
</organism>
<dbReference type="CDD" id="cd04301">
    <property type="entry name" value="NAT_SF"/>
    <property type="match status" value="1"/>
</dbReference>
<dbReference type="Pfam" id="PF00583">
    <property type="entry name" value="Acetyltransf_1"/>
    <property type="match status" value="1"/>
</dbReference>
<gene>
    <name evidence="2" type="ORF">SAMN02745120_0957</name>
</gene>
<name>A0A1T5AJ39_9FIRM</name>
<dbReference type="PROSITE" id="PS51186">
    <property type="entry name" value="GNAT"/>
    <property type="match status" value="1"/>
</dbReference>